<organism evidence="10 11">
    <name type="scientific">Diaphorina citri</name>
    <name type="common">Asian citrus psyllid</name>
    <dbReference type="NCBI Taxonomy" id="121845"/>
    <lineage>
        <taxon>Eukaryota</taxon>
        <taxon>Metazoa</taxon>
        <taxon>Ecdysozoa</taxon>
        <taxon>Arthropoda</taxon>
        <taxon>Hexapoda</taxon>
        <taxon>Insecta</taxon>
        <taxon>Pterygota</taxon>
        <taxon>Neoptera</taxon>
        <taxon>Paraneoptera</taxon>
        <taxon>Hemiptera</taxon>
        <taxon>Sternorrhyncha</taxon>
        <taxon>Psylloidea</taxon>
        <taxon>Psyllidae</taxon>
        <taxon>Diaphorininae</taxon>
        <taxon>Diaphorina</taxon>
    </lineage>
</organism>
<evidence type="ECO:0000256" key="2">
    <source>
        <dbReference type="ARBA" id="ARBA00022622"/>
    </source>
</evidence>
<keyword evidence="3" id="KW-0812">Transmembrane</keyword>
<evidence type="ECO:0000313" key="10">
    <source>
        <dbReference type="Proteomes" id="UP000079169"/>
    </source>
</evidence>
<evidence type="ECO:0000256" key="3">
    <source>
        <dbReference type="ARBA" id="ARBA00022692"/>
    </source>
</evidence>
<keyword evidence="7" id="KW-0325">Glycoprotein</keyword>
<comment type="subcellular location">
    <subcellularLocation>
        <location evidence="1">Membrane</location>
        <topology evidence="1">Lipid-anchor</topology>
        <topology evidence="1">GPI-anchor</topology>
    </subcellularLocation>
</comment>
<evidence type="ECO:0000256" key="9">
    <source>
        <dbReference type="SAM" id="SignalP"/>
    </source>
</evidence>
<keyword evidence="8" id="KW-0449">Lipoprotein</keyword>
<evidence type="ECO:0000256" key="8">
    <source>
        <dbReference type="ARBA" id="ARBA00023288"/>
    </source>
</evidence>
<dbReference type="AlphaFoldDB" id="A0A3Q0II04"/>
<keyword evidence="5" id="KW-1133">Transmembrane helix</keyword>
<evidence type="ECO:0000256" key="5">
    <source>
        <dbReference type="ARBA" id="ARBA00022989"/>
    </source>
</evidence>
<evidence type="ECO:0000256" key="6">
    <source>
        <dbReference type="ARBA" id="ARBA00023136"/>
    </source>
</evidence>
<feature type="signal peptide" evidence="9">
    <location>
        <begin position="1"/>
        <end position="21"/>
    </location>
</feature>
<name>A0A3Q0II04_DIACI</name>
<dbReference type="PaxDb" id="121845-A0A3Q0II04"/>
<sequence length="143" mass="16015">MFCMFELYILLIFWSLMYVSSLPANSSNLVRSGDHAPLSCYQCDSSTSAHCLTISNQTKLIQCVPFSYCIKTEIRISTTVHVKRDCLPKSSQFGAALKSHCVVLTDVAMCLCEQNACNQKHLRQHSSVYVLLASVLVSLWLKT</sequence>
<dbReference type="KEGG" id="dci:113465459"/>
<accession>A0A3Q0II04</accession>
<dbReference type="Pfam" id="PF17064">
    <property type="entry name" value="QVR"/>
    <property type="match status" value="1"/>
</dbReference>
<dbReference type="InterPro" id="IPR050975">
    <property type="entry name" value="Sleep_regulator"/>
</dbReference>
<evidence type="ECO:0000256" key="1">
    <source>
        <dbReference type="ARBA" id="ARBA00004589"/>
    </source>
</evidence>
<proteinExistence type="predicted"/>
<dbReference type="RefSeq" id="XP_026675799.1">
    <property type="nucleotide sequence ID" value="XM_026819998.1"/>
</dbReference>
<dbReference type="GO" id="GO:0098552">
    <property type="term" value="C:side of membrane"/>
    <property type="evidence" value="ECO:0007669"/>
    <property type="project" value="UniProtKB-KW"/>
</dbReference>
<gene>
    <name evidence="11" type="primary">LOC113465459</name>
</gene>
<dbReference type="Proteomes" id="UP000079169">
    <property type="component" value="Unplaced"/>
</dbReference>
<keyword evidence="2" id="KW-0336">GPI-anchor</keyword>
<dbReference type="GO" id="GO:0030431">
    <property type="term" value="P:sleep"/>
    <property type="evidence" value="ECO:0007669"/>
    <property type="project" value="InterPro"/>
</dbReference>
<dbReference type="PANTHER" id="PTHR33562">
    <property type="entry name" value="ATILLA, ISOFORM B-RELATED-RELATED"/>
    <property type="match status" value="1"/>
</dbReference>
<dbReference type="InterPro" id="IPR031424">
    <property type="entry name" value="QVR-like"/>
</dbReference>
<dbReference type="GeneID" id="113465459"/>
<evidence type="ECO:0000313" key="11">
    <source>
        <dbReference type="RefSeq" id="XP_026675799.1"/>
    </source>
</evidence>
<keyword evidence="6" id="KW-0472">Membrane</keyword>
<reference evidence="11" key="1">
    <citation type="submission" date="2025-08" db="UniProtKB">
        <authorList>
            <consortium name="RefSeq"/>
        </authorList>
    </citation>
    <scope>IDENTIFICATION</scope>
</reference>
<dbReference type="GO" id="GO:0032222">
    <property type="term" value="P:regulation of synaptic transmission, cholinergic"/>
    <property type="evidence" value="ECO:0007669"/>
    <property type="project" value="InterPro"/>
</dbReference>
<protein>
    <submittedName>
        <fullName evidence="11">Uncharacterized protein LOC113465459</fullName>
    </submittedName>
</protein>
<feature type="chain" id="PRO_5018052298" evidence="9">
    <location>
        <begin position="22"/>
        <end position="143"/>
    </location>
</feature>
<keyword evidence="10" id="KW-1185">Reference proteome</keyword>
<evidence type="ECO:0000256" key="4">
    <source>
        <dbReference type="ARBA" id="ARBA00022729"/>
    </source>
</evidence>
<evidence type="ECO:0000256" key="7">
    <source>
        <dbReference type="ARBA" id="ARBA00023180"/>
    </source>
</evidence>
<keyword evidence="4 9" id="KW-0732">Signal</keyword>